<reference evidence="2" key="1">
    <citation type="journal article" date="2020" name="J Insects Food Feed">
        <title>The yellow mealworm (Tenebrio molitor) genome: a resource for the emerging insects as food and feed industry.</title>
        <authorList>
            <person name="Eriksson T."/>
            <person name="Andere A."/>
            <person name="Kelstrup H."/>
            <person name="Emery V."/>
            <person name="Picard C."/>
        </authorList>
    </citation>
    <scope>NUCLEOTIDE SEQUENCE</scope>
    <source>
        <strain evidence="2">Stoneville</strain>
        <tissue evidence="2">Whole head</tissue>
    </source>
</reference>
<proteinExistence type="predicted"/>
<feature type="compositionally biased region" description="Acidic residues" evidence="1">
    <location>
        <begin position="18"/>
        <end position="29"/>
    </location>
</feature>
<evidence type="ECO:0000313" key="2">
    <source>
        <dbReference type="EMBL" id="KAH0820175.1"/>
    </source>
</evidence>
<name>A0A8J6LFW1_TENMO</name>
<comment type="caution">
    <text evidence="2">The sequence shown here is derived from an EMBL/GenBank/DDBJ whole genome shotgun (WGS) entry which is preliminary data.</text>
</comment>
<dbReference type="AlphaFoldDB" id="A0A8J6LFW1"/>
<accession>A0A8J6LFW1</accession>
<evidence type="ECO:0000313" key="3">
    <source>
        <dbReference type="Proteomes" id="UP000719412"/>
    </source>
</evidence>
<reference evidence="2" key="2">
    <citation type="submission" date="2021-08" db="EMBL/GenBank/DDBJ databases">
        <authorList>
            <person name="Eriksson T."/>
        </authorList>
    </citation>
    <scope>NUCLEOTIDE SEQUENCE</scope>
    <source>
        <strain evidence="2">Stoneville</strain>
        <tissue evidence="2">Whole head</tissue>
    </source>
</reference>
<feature type="region of interest" description="Disordered" evidence="1">
    <location>
        <begin position="1"/>
        <end position="54"/>
    </location>
</feature>
<keyword evidence="3" id="KW-1185">Reference proteome</keyword>
<protein>
    <submittedName>
        <fullName evidence="2">Uncharacterized protein</fullName>
    </submittedName>
</protein>
<evidence type="ECO:0000256" key="1">
    <source>
        <dbReference type="SAM" id="MobiDB-lite"/>
    </source>
</evidence>
<feature type="compositionally biased region" description="Basic and acidic residues" evidence="1">
    <location>
        <begin position="43"/>
        <end position="54"/>
    </location>
</feature>
<sequence length="54" mass="6219">MHETALSEDALPQLHSDDAEDEEDEEAEKEDVAQHGQRVQQQHHQDSHTWKESG</sequence>
<dbReference type="Proteomes" id="UP000719412">
    <property type="component" value="Unassembled WGS sequence"/>
</dbReference>
<organism evidence="2 3">
    <name type="scientific">Tenebrio molitor</name>
    <name type="common">Yellow mealworm beetle</name>
    <dbReference type="NCBI Taxonomy" id="7067"/>
    <lineage>
        <taxon>Eukaryota</taxon>
        <taxon>Metazoa</taxon>
        <taxon>Ecdysozoa</taxon>
        <taxon>Arthropoda</taxon>
        <taxon>Hexapoda</taxon>
        <taxon>Insecta</taxon>
        <taxon>Pterygota</taxon>
        <taxon>Neoptera</taxon>
        <taxon>Endopterygota</taxon>
        <taxon>Coleoptera</taxon>
        <taxon>Polyphaga</taxon>
        <taxon>Cucujiformia</taxon>
        <taxon>Tenebrionidae</taxon>
        <taxon>Tenebrio</taxon>
    </lineage>
</organism>
<gene>
    <name evidence="2" type="ORF">GEV33_002616</name>
</gene>
<dbReference type="EMBL" id="JABDTM020012706">
    <property type="protein sequence ID" value="KAH0820175.1"/>
    <property type="molecule type" value="Genomic_DNA"/>
</dbReference>